<keyword evidence="2" id="KW-1185">Reference proteome</keyword>
<organism evidence="1 2">
    <name type="scientific">Strongylus vulgaris</name>
    <name type="common">Blood worm</name>
    <dbReference type="NCBI Taxonomy" id="40348"/>
    <lineage>
        <taxon>Eukaryota</taxon>
        <taxon>Metazoa</taxon>
        <taxon>Ecdysozoa</taxon>
        <taxon>Nematoda</taxon>
        <taxon>Chromadorea</taxon>
        <taxon>Rhabditida</taxon>
        <taxon>Rhabditina</taxon>
        <taxon>Rhabditomorpha</taxon>
        <taxon>Strongyloidea</taxon>
        <taxon>Strongylidae</taxon>
        <taxon>Strongylus</taxon>
    </lineage>
</organism>
<gene>
    <name evidence="1" type="ORF">SVUK_LOCUS18196</name>
</gene>
<proteinExistence type="predicted"/>
<accession>A0A3P7LVS4</accession>
<sequence>MAEQRENVKVANSRECLSTANQKSLATDGGRRKVGEGCGGKSPVIVDFLLIGGVGGAEAVVVLIVT</sequence>
<dbReference type="AlphaFoldDB" id="A0A3P7LVS4"/>
<protein>
    <submittedName>
        <fullName evidence="1">Uncharacterized protein</fullName>
    </submittedName>
</protein>
<dbReference type="EMBL" id="UYYB01121688">
    <property type="protein sequence ID" value="VDM83198.1"/>
    <property type="molecule type" value="Genomic_DNA"/>
</dbReference>
<evidence type="ECO:0000313" key="2">
    <source>
        <dbReference type="Proteomes" id="UP000270094"/>
    </source>
</evidence>
<dbReference type="Proteomes" id="UP000270094">
    <property type="component" value="Unassembled WGS sequence"/>
</dbReference>
<reference evidence="1 2" key="1">
    <citation type="submission" date="2018-11" db="EMBL/GenBank/DDBJ databases">
        <authorList>
            <consortium name="Pathogen Informatics"/>
        </authorList>
    </citation>
    <scope>NUCLEOTIDE SEQUENCE [LARGE SCALE GENOMIC DNA]</scope>
</reference>
<name>A0A3P7LVS4_STRVU</name>
<feature type="non-terminal residue" evidence="1">
    <location>
        <position position="66"/>
    </location>
</feature>
<evidence type="ECO:0000313" key="1">
    <source>
        <dbReference type="EMBL" id="VDM83198.1"/>
    </source>
</evidence>